<dbReference type="AlphaFoldDB" id="A0A318IZH7"/>
<evidence type="ECO:0000313" key="4">
    <source>
        <dbReference type="EMBL" id="PXX39791.1"/>
    </source>
</evidence>
<dbReference type="RefSeq" id="WP_110257442.1">
    <property type="nucleotide sequence ID" value="NZ_QJKB01000010.1"/>
</dbReference>
<dbReference type="InterPro" id="IPR057727">
    <property type="entry name" value="WCX_dom"/>
</dbReference>
<dbReference type="GO" id="GO:0003700">
    <property type="term" value="F:DNA-binding transcription factor activity"/>
    <property type="evidence" value="ECO:0007669"/>
    <property type="project" value="InterPro"/>
</dbReference>
<gene>
    <name evidence="4" type="ORF">DFR42_110157</name>
</gene>
<accession>A0A318IZH7</accession>
<feature type="domain" description="HTH deoR-type" evidence="3">
    <location>
        <begin position="2"/>
        <end position="61"/>
    </location>
</feature>
<reference evidence="4 5" key="1">
    <citation type="submission" date="2018-05" db="EMBL/GenBank/DDBJ databases">
        <title>Genomic Encyclopedia of Type Strains, Phase IV (KMG-IV): sequencing the most valuable type-strain genomes for metagenomic binning, comparative biology and taxonomic classification.</title>
        <authorList>
            <person name="Goeker M."/>
        </authorList>
    </citation>
    <scope>NUCLEOTIDE SEQUENCE [LARGE SCALE GENOMIC DNA]</scope>
    <source>
        <strain evidence="4 5">DSM 19792</strain>
    </source>
</reference>
<dbReference type="Pfam" id="PF08279">
    <property type="entry name" value="HTH_11"/>
    <property type="match status" value="1"/>
</dbReference>
<sequence length="336" mass="37458">MRASRLLSIMILLQLRGKIAAEALAAEFEVSVRTIYRDIDELSAAGIPVQSDRGPHGGFQLMAGYRSQFTGLENDEAEALFMIGLPGPAIALGLGNAATRASRKLMASLPPSLREGSRRIADCFHLDTNDWYRNEQSTVELPRIARAVLAQQRIKSRYESWSGLRQWQMEPLGLVLKAGAWYLVANSQSRASSPKKIRIFKVVHITDMQVQDENFDRPDDFDLPDFWNEATARFEAELRSNNAHLRVSATGLDRIAKLGAFAAQAVENQRDTSITPESDALWQTINLPIETIEHAAQMLLGIGPELEVIEPLALRQRLRELACQCYQLNGDAACKE</sequence>
<evidence type="ECO:0000256" key="2">
    <source>
        <dbReference type="ARBA" id="ARBA00023163"/>
    </source>
</evidence>
<dbReference type="EMBL" id="QJKB01000010">
    <property type="protein sequence ID" value="PXX39791.1"/>
    <property type="molecule type" value="Genomic_DNA"/>
</dbReference>
<evidence type="ECO:0000313" key="5">
    <source>
        <dbReference type="Proteomes" id="UP000247792"/>
    </source>
</evidence>
<keyword evidence="5" id="KW-1185">Reference proteome</keyword>
<dbReference type="GO" id="GO:0003677">
    <property type="term" value="F:DNA binding"/>
    <property type="evidence" value="ECO:0007669"/>
    <property type="project" value="UniProtKB-KW"/>
</dbReference>
<organism evidence="4 5">
    <name type="scientific">Undibacterium pigrum</name>
    <dbReference type="NCBI Taxonomy" id="401470"/>
    <lineage>
        <taxon>Bacteria</taxon>
        <taxon>Pseudomonadati</taxon>
        <taxon>Pseudomonadota</taxon>
        <taxon>Betaproteobacteria</taxon>
        <taxon>Burkholderiales</taxon>
        <taxon>Oxalobacteraceae</taxon>
        <taxon>Undibacterium</taxon>
    </lineage>
</organism>
<comment type="caution">
    <text evidence="4">The sequence shown here is derived from an EMBL/GenBank/DDBJ whole genome shotgun (WGS) entry which is preliminary data.</text>
</comment>
<name>A0A318IZH7_9BURK</name>
<keyword evidence="4" id="KW-0238">DNA-binding</keyword>
<dbReference type="Proteomes" id="UP000247792">
    <property type="component" value="Unassembled WGS sequence"/>
</dbReference>
<keyword evidence="2" id="KW-0804">Transcription</keyword>
<keyword evidence="1" id="KW-0805">Transcription regulation</keyword>
<dbReference type="Pfam" id="PF13280">
    <property type="entry name" value="WYL"/>
    <property type="match status" value="1"/>
</dbReference>
<evidence type="ECO:0000256" key="1">
    <source>
        <dbReference type="ARBA" id="ARBA00023015"/>
    </source>
</evidence>
<dbReference type="PANTHER" id="PTHR34580:SF1">
    <property type="entry name" value="PROTEIN PAFC"/>
    <property type="match status" value="1"/>
</dbReference>
<proteinExistence type="predicted"/>
<dbReference type="PIRSF" id="PIRSF016838">
    <property type="entry name" value="PafC"/>
    <property type="match status" value="1"/>
</dbReference>
<protein>
    <submittedName>
        <fullName evidence="4">Putative DNA-binding transcriptional regulator YafY</fullName>
    </submittedName>
</protein>
<evidence type="ECO:0000259" key="3">
    <source>
        <dbReference type="PROSITE" id="PS51000"/>
    </source>
</evidence>
<dbReference type="SUPFAM" id="SSF46785">
    <property type="entry name" value="Winged helix' DNA-binding domain"/>
    <property type="match status" value="1"/>
</dbReference>
<dbReference type="PANTHER" id="PTHR34580">
    <property type="match status" value="1"/>
</dbReference>
<dbReference type="InterPro" id="IPR051534">
    <property type="entry name" value="CBASS_pafABC_assoc_protein"/>
</dbReference>
<dbReference type="OrthoDB" id="9807255at2"/>
<dbReference type="PROSITE" id="PS52050">
    <property type="entry name" value="WYL"/>
    <property type="match status" value="1"/>
</dbReference>
<dbReference type="InterPro" id="IPR013196">
    <property type="entry name" value="HTH_11"/>
</dbReference>
<dbReference type="InterPro" id="IPR001034">
    <property type="entry name" value="DeoR_HTH"/>
</dbReference>
<dbReference type="SMART" id="SM00420">
    <property type="entry name" value="HTH_DEOR"/>
    <property type="match status" value="1"/>
</dbReference>
<dbReference type="PROSITE" id="PS51000">
    <property type="entry name" value="HTH_DEOR_2"/>
    <property type="match status" value="1"/>
</dbReference>
<dbReference type="InterPro" id="IPR036388">
    <property type="entry name" value="WH-like_DNA-bd_sf"/>
</dbReference>
<dbReference type="InterPro" id="IPR026881">
    <property type="entry name" value="WYL_dom"/>
</dbReference>
<dbReference type="InterPro" id="IPR036390">
    <property type="entry name" value="WH_DNA-bd_sf"/>
</dbReference>
<dbReference type="InterPro" id="IPR028349">
    <property type="entry name" value="PafC-like"/>
</dbReference>
<dbReference type="Pfam" id="PF25583">
    <property type="entry name" value="WCX"/>
    <property type="match status" value="1"/>
</dbReference>
<dbReference type="Gene3D" id="1.10.10.10">
    <property type="entry name" value="Winged helix-like DNA-binding domain superfamily/Winged helix DNA-binding domain"/>
    <property type="match status" value="1"/>
</dbReference>